<dbReference type="Proteomes" id="UP001054945">
    <property type="component" value="Unassembled WGS sequence"/>
</dbReference>
<proteinExistence type="predicted"/>
<dbReference type="EMBL" id="BPLR01007616">
    <property type="protein sequence ID" value="GIY18374.1"/>
    <property type="molecule type" value="Genomic_DNA"/>
</dbReference>
<dbReference type="AlphaFoldDB" id="A0AAV4RBH0"/>
<accession>A0AAV4RBH0</accession>
<organism evidence="1 2">
    <name type="scientific">Caerostris extrusa</name>
    <name type="common">Bark spider</name>
    <name type="synonym">Caerostris bankana</name>
    <dbReference type="NCBI Taxonomy" id="172846"/>
    <lineage>
        <taxon>Eukaryota</taxon>
        <taxon>Metazoa</taxon>
        <taxon>Ecdysozoa</taxon>
        <taxon>Arthropoda</taxon>
        <taxon>Chelicerata</taxon>
        <taxon>Arachnida</taxon>
        <taxon>Araneae</taxon>
        <taxon>Araneomorphae</taxon>
        <taxon>Entelegynae</taxon>
        <taxon>Araneoidea</taxon>
        <taxon>Araneidae</taxon>
        <taxon>Caerostris</taxon>
    </lineage>
</organism>
<evidence type="ECO:0000313" key="1">
    <source>
        <dbReference type="EMBL" id="GIY18374.1"/>
    </source>
</evidence>
<reference evidence="1 2" key="1">
    <citation type="submission" date="2021-06" db="EMBL/GenBank/DDBJ databases">
        <title>Caerostris extrusa draft genome.</title>
        <authorList>
            <person name="Kono N."/>
            <person name="Arakawa K."/>
        </authorList>
    </citation>
    <scope>NUCLEOTIDE SEQUENCE [LARGE SCALE GENOMIC DNA]</scope>
</reference>
<evidence type="ECO:0000313" key="2">
    <source>
        <dbReference type="Proteomes" id="UP001054945"/>
    </source>
</evidence>
<name>A0AAV4RBH0_CAEEX</name>
<comment type="caution">
    <text evidence="1">The sequence shown here is derived from an EMBL/GenBank/DDBJ whole genome shotgun (WGS) entry which is preliminary data.</text>
</comment>
<gene>
    <name evidence="1" type="ORF">CEXT_580171</name>
</gene>
<protein>
    <submittedName>
        <fullName evidence="1">Uncharacterized protein</fullName>
    </submittedName>
</protein>
<sequence length="104" mass="11949">MRLSLRERNESACSIPEAKACASCRLEKRILRKRESEQGTPNNRRVNATNADRLINLKSLKRNRERQMVLNVYGGPSSPSFISGKDDWVEAKFLVYRCRFSGDT</sequence>
<keyword evidence="2" id="KW-1185">Reference proteome</keyword>